<proteinExistence type="predicted"/>
<dbReference type="EMBL" id="CP044456">
    <property type="protein sequence ID" value="QIC71902.1"/>
    <property type="molecule type" value="Genomic_DNA"/>
</dbReference>
<accession>A0A6C0Y7Q7</accession>
<gene>
    <name evidence="1" type="ORF">FSC09_16050</name>
</gene>
<name>A0A6C0Y7Q7_9GAMM</name>
<protein>
    <submittedName>
        <fullName evidence="1">Uncharacterized protein</fullName>
    </submittedName>
</protein>
<dbReference type="AlphaFoldDB" id="A0A6C0Y7Q7"/>
<geneLocation type="plasmid" evidence="2">
    <name>pb18-1</name>
</geneLocation>
<sequence>MSIHILIGYVANTLRHINTLGFSRINLNLNYSVHNGKNIVSDLVIDCLANDLPDDFHPAKYLSVCYLPYYQINHSKNIISIIPRKTISFINVKQEVIHNLKLRLFDISTPIFINDIQLNADLKDINWTFQDKNAYYLVNSVFDQCSQPVADKRQHYIKELDLHLSNLVICNGVNRSDILDITIYGFSGIVVPKFPLPVNKDNLIDKKTSPRWQHIHSKLCSALLKRINSWQRGTNHPILSRINRTILFNELTPLQLTSYQLLAVMDAPLFTTANGTKLNMLNLLKPYRVHFHLDKTKWSKRKKNDINYQINCAEFFGNLSSNKNRHFVRLLNLPQHQVAIFLELIEKYFNTISGCYKYKIAFSKETQKHLEQQRIAFQRNMQLSSRVQWVFHFDNTEVIYEFGFNGLSKAKSVDLAA</sequence>
<organism evidence="1 2">
    <name type="scientific">Acinetobacter indicus</name>
    <dbReference type="NCBI Taxonomy" id="756892"/>
    <lineage>
        <taxon>Bacteria</taxon>
        <taxon>Pseudomonadati</taxon>
        <taxon>Pseudomonadota</taxon>
        <taxon>Gammaproteobacteria</taxon>
        <taxon>Moraxellales</taxon>
        <taxon>Moraxellaceae</taxon>
        <taxon>Acinetobacter</taxon>
    </lineage>
</organism>
<reference evidence="1 2" key="1">
    <citation type="submission" date="2019-09" db="EMBL/GenBank/DDBJ databases">
        <title>Non-baumannii Acinetobacter spp. carrying blaNDM-1 isolated in China.</title>
        <authorList>
            <person name="Cui C."/>
            <person name="Chen C."/>
            <person name="Sun J."/>
            <person name="Liu Y."/>
        </authorList>
    </citation>
    <scope>NUCLEOTIDE SEQUENCE [LARGE SCALE GENOMIC DNA]</scope>
    <source>
        <strain evidence="1 2">B18</strain>
        <plasmid evidence="2">pb18-1</plasmid>
    </source>
</reference>
<keyword evidence="1" id="KW-0614">Plasmid</keyword>
<evidence type="ECO:0000313" key="2">
    <source>
        <dbReference type="Proteomes" id="UP000503440"/>
    </source>
</evidence>
<evidence type="ECO:0000313" key="1">
    <source>
        <dbReference type="EMBL" id="QIC71902.1"/>
    </source>
</evidence>
<dbReference type="Proteomes" id="UP000503440">
    <property type="component" value="Plasmid pB18-1"/>
</dbReference>
<dbReference type="RefSeq" id="WP_163146561.1">
    <property type="nucleotide sequence ID" value="NZ_CP044456.1"/>
</dbReference>